<dbReference type="OrthoDB" id="3912095at2759"/>
<reference evidence="2" key="2">
    <citation type="submission" date="2020-04" db="EMBL/GenBank/DDBJ databases">
        <authorList>
            <consortium name="NCBI Genome Project"/>
        </authorList>
    </citation>
    <scope>NUCLEOTIDE SEQUENCE</scope>
    <source>
        <strain evidence="2">CBS 342.82</strain>
    </source>
</reference>
<reference evidence="2" key="1">
    <citation type="submission" date="2020-01" db="EMBL/GenBank/DDBJ databases">
        <authorList>
            <consortium name="DOE Joint Genome Institute"/>
            <person name="Haridas S."/>
            <person name="Albert R."/>
            <person name="Binder M."/>
            <person name="Bloem J."/>
            <person name="Labutti K."/>
            <person name="Salamov A."/>
            <person name="Andreopoulos B."/>
            <person name="Baker S.E."/>
            <person name="Barry K."/>
            <person name="Bills G."/>
            <person name="Bluhm B.H."/>
            <person name="Cannon C."/>
            <person name="Castanera R."/>
            <person name="Culley D.E."/>
            <person name="Daum C."/>
            <person name="Ezra D."/>
            <person name="Gonzalez J.B."/>
            <person name="Henrissat B."/>
            <person name="Kuo A."/>
            <person name="Liang C."/>
            <person name="Lipzen A."/>
            <person name="Lutzoni F."/>
            <person name="Magnuson J."/>
            <person name="Mondo S."/>
            <person name="Nolan M."/>
            <person name="Ohm R."/>
            <person name="Pangilinan J."/>
            <person name="Park H.-J."/>
            <person name="Ramirez L."/>
            <person name="Alfaro M."/>
            <person name="Sun H."/>
            <person name="Tritt A."/>
            <person name="Yoshinaga Y."/>
            <person name="Zwiers L.-H."/>
            <person name="Turgeon B.G."/>
            <person name="Goodwin S.B."/>
            <person name="Spatafora J.W."/>
            <person name="Crous P.W."/>
            <person name="Grigoriev I.V."/>
        </authorList>
    </citation>
    <scope>NUCLEOTIDE SEQUENCE</scope>
    <source>
        <strain evidence="2">CBS 342.82</strain>
    </source>
</reference>
<keyword evidence="1" id="KW-1185">Reference proteome</keyword>
<organism evidence="2">
    <name type="scientific">Dissoconium aciculare CBS 342.82</name>
    <dbReference type="NCBI Taxonomy" id="1314786"/>
    <lineage>
        <taxon>Eukaryota</taxon>
        <taxon>Fungi</taxon>
        <taxon>Dikarya</taxon>
        <taxon>Ascomycota</taxon>
        <taxon>Pezizomycotina</taxon>
        <taxon>Dothideomycetes</taxon>
        <taxon>Dothideomycetidae</taxon>
        <taxon>Mycosphaerellales</taxon>
        <taxon>Dissoconiaceae</taxon>
        <taxon>Dissoconium</taxon>
    </lineage>
</organism>
<dbReference type="GeneID" id="54364765"/>
<dbReference type="AlphaFoldDB" id="A0A6J3LZK5"/>
<accession>A0A6J3LZK5</accession>
<evidence type="ECO:0000313" key="2">
    <source>
        <dbReference type="RefSeq" id="XP_033457725.1"/>
    </source>
</evidence>
<name>A0A6J3LZK5_9PEZI</name>
<evidence type="ECO:0000313" key="1">
    <source>
        <dbReference type="Proteomes" id="UP000504637"/>
    </source>
</evidence>
<protein>
    <submittedName>
        <fullName evidence="2">Uncharacterized protein</fullName>
    </submittedName>
</protein>
<dbReference type="RefSeq" id="XP_033457725.1">
    <property type="nucleotide sequence ID" value="XM_033606965.1"/>
</dbReference>
<sequence length="159" mass="18028">MIRRCLCIAFVEWQSRHKVHSVSRTAEALHRRLQMSMEEASSMLKQMVDAGGRFVNLEMHAGEGVSIILGQGSESRWIKLLPKKGEQFKKMVQHLRDLQLHERYPRECELRVKVVNWLLSRFDGGMSSPADSISPDRSSPLDLGLAKANFPTNNMVAAP</sequence>
<proteinExistence type="predicted"/>
<dbReference type="Proteomes" id="UP000504637">
    <property type="component" value="Unplaced"/>
</dbReference>
<gene>
    <name evidence="2" type="ORF">K489DRAFT_39949</name>
</gene>
<reference evidence="2" key="3">
    <citation type="submission" date="2025-08" db="UniProtKB">
        <authorList>
            <consortium name="RefSeq"/>
        </authorList>
    </citation>
    <scope>IDENTIFICATION</scope>
    <source>
        <strain evidence="2">CBS 342.82</strain>
    </source>
</reference>